<gene>
    <name evidence="2" type="ORF">FE785_03305</name>
</gene>
<dbReference type="GO" id="GO:0035438">
    <property type="term" value="F:cyclic-di-GMP binding"/>
    <property type="evidence" value="ECO:0007669"/>
    <property type="project" value="InterPro"/>
</dbReference>
<keyword evidence="3" id="KW-1185">Reference proteome</keyword>
<organism evidence="2 3">
    <name type="scientific">Thiomicrorhabdus sediminis</name>
    <dbReference type="NCBI Taxonomy" id="2580412"/>
    <lineage>
        <taxon>Bacteria</taxon>
        <taxon>Pseudomonadati</taxon>
        <taxon>Pseudomonadota</taxon>
        <taxon>Gammaproteobacteria</taxon>
        <taxon>Thiotrichales</taxon>
        <taxon>Piscirickettsiaceae</taxon>
        <taxon>Thiomicrorhabdus</taxon>
    </lineage>
</organism>
<name>A0A4P9K465_9GAMM</name>
<evidence type="ECO:0000259" key="1">
    <source>
        <dbReference type="Pfam" id="PF07238"/>
    </source>
</evidence>
<feature type="domain" description="PilZ" evidence="1">
    <location>
        <begin position="213"/>
        <end position="294"/>
    </location>
</feature>
<evidence type="ECO:0000313" key="2">
    <source>
        <dbReference type="EMBL" id="QCU89734.1"/>
    </source>
</evidence>
<dbReference type="RefSeq" id="WP_138564386.1">
    <property type="nucleotide sequence ID" value="NZ_CP040602.1"/>
</dbReference>
<dbReference type="Pfam" id="PF07238">
    <property type="entry name" value="PilZ"/>
    <property type="match status" value="1"/>
</dbReference>
<dbReference type="Proteomes" id="UP000304864">
    <property type="component" value="Chromosome"/>
</dbReference>
<dbReference type="EMBL" id="CP040602">
    <property type="protein sequence ID" value="QCU89734.1"/>
    <property type="molecule type" value="Genomic_DNA"/>
</dbReference>
<dbReference type="InterPro" id="IPR009875">
    <property type="entry name" value="PilZ_domain"/>
</dbReference>
<dbReference type="KEGG" id="thig:FE785_03305"/>
<accession>A0A4P9K465</accession>
<dbReference type="AlphaFoldDB" id="A0A4P9K465"/>
<reference evidence="2 3" key="1">
    <citation type="submission" date="2019-05" db="EMBL/GenBank/DDBJ databases">
        <title>Thiomicrorhabdus sediminis sp. nov, a novel sulfur-oxidizing bacterium isolated from coastal sediment.</title>
        <authorList>
            <person name="Liu X."/>
        </authorList>
    </citation>
    <scope>NUCLEOTIDE SEQUENCE [LARGE SCALE GENOMIC DNA]</scope>
    <source>
        <strain evidence="2 3">G1</strain>
    </source>
</reference>
<dbReference type="OrthoDB" id="5615344at2"/>
<proteinExistence type="predicted"/>
<sequence>MSQATQDNRLFFRFDVRVGYYMEPVSENGLCMHIDRQSLISDHDYQLIVKESESLHELLNDETHKNSGSSVVFIELHQKLQFMVFLLEAIMHGEPIQDSDALNHWVSLNNTLSAPHAKEESPTILLLQAFYQRVDDYVNELLEIVQSSEQGKVFMYHQPAPKRFKTEDYVANLGKVAKQGNWLAMVISLLVIKLNHYERLLKRLKTAYAEMADSDNWPLERINLGGGGFALHSHEEMNPGQRVCVLFQLDDEYVFAKARCVYNQPSTDDSEGCRVAFEFDELSAEGQAKIIRFMTHKELELAHPENE</sequence>
<protein>
    <submittedName>
        <fullName evidence="2">PilZ domain-containing protein</fullName>
    </submittedName>
</protein>
<evidence type="ECO:0000313" key="3">
    <source>
        <dbReference type="Proteomes" id="UP000304864"/>
    </source>
</evidence>